<evidence type="ECO:0000313" key="10">
    <source>
        <dbReference type="Proteomes" id="UP000664859"/>
    </source>
</evidence>
<name>A0A836CAK2_9STRA</name>
<evidence type="ECO:0000256" key="3">
    <source>
        <dbReference type="ARBA" id="ARBA00018615"/>
    </source>
</evidence>
<comment type="subcellular location">
    <subcellularLocation>
        <location evidence="1">Cytoplasm</location>
    </subcellularLocation>
</comment>
<evidence type="ECO:0000256" key="2">
    <source>
        <dbReference type="ARBA" id="ARBA00009021"/>
    </source>
</evidence>
<evidence type="ECO:0000256" key="6">
    <source>
        <dbReference type="ARBA" id="ARBA00022728"/>
    </source>
</evidence>
<dbReference type="PANTHER" id="PTHR11805:SF1">
    <property type="entry name" value="CYSTEINE-RICH PDZ-BINDING PROTEIN"/>
    <property type="match status" value="1"/>
</dbReference>
<dbReference type="Proteomes" id="UP000664859">
    <property type="component" value="Unassembled WGS sequence"/>
</dbReference>
<evidence type="ECO:0000256" key="5">
    <source>
        <dbReference type="ARBA" id="ARBA00022664"/>
    </source>
</evidence>
<proteinExistence type="inferred from homology"/>
<comment type="caution">
    <text evidence="9">The sequence shown here is derived from an EMBL/GenBank/DDBJ whole genome shotgun (WGS) entry which is preliminary data.</text>
</comment>
<dbReference type="AlphaFoldDB" id="A0A836CAK2"/>
<keyword evidence="6" id="KW-0747">Spliceosome</keyword>
<dbReference type="GO" id="GO:0005681">
    <property type="term" value="C:spliceosomal complex"/>
    <property type="evidence" value="ECO:0007669"/>
    <property type="project" value="UniProtKB-KW"/>
</dbReference>
<organism evidence="9 10">
    <name type="scientific">Tribonema minus</name>
    <dbReference type="NCBI Taxonomy" id="303371"/>
    <lineage>
        <taxon>Eukaryota</taxon>
        <taxon>Sar</taxon>
        <taxon>Stramenopiles</taxon>
        <taxon>Ochrophyta</taxon>
        <taxon>PX clade</taxon>
        <taxon>Xanthophyceae</taxon>
        <taxon>Tribonematales</taxon>
        <taxon>Tribonemataceae</taxon>
        <taxon>Tribonema</taxon>
    </lineage>
</organism>
<evidence type="ECO:0000256" key="8">
    <source>
        <dbReference type="ARBA" id="ARBA00032518"/>
    </source>
</evidence>
<dbReference type="GO" id="GO:0008380">
    <property type="term" value="P:RNA splicing"/>
    <property type="evidence" value="ECO:0007669"/>
    <property type="project" value="UniProtKB-KW"/>
</dbReference>
<dbReference type="Pfam" id="PF10235">
    <property type="entry name" value="Cript"/>
    <property type="match status" value="1"/>
</dbReference>
<dbReference type="EMBL" id="JAFCMP010000514">
    <property type="protein sequence ID" value="KAG5178659.1"/>
    <property type="molecule type" value="Genomic_DNA"/>
</dbReference>
<dbReference type="InterPro" id="IPR019367">
    <property type="entry name" value="PDZ-binding_CRIPT"/>
</dbReference>
<comment type="similarity">
    <text evidence="2">Belongs to the CRIPT family.</text>
</comment>
<sequence>MVCEKCQSKLTKLAAPDAWQDRSKPAAGSGARVEATVAIGGGSSGGRPAGPQNMLLKHKASQLGKKANRFNPIERQRTCRICKSKVTEDKHYCQQCAYQKGICAMCGKKMMDTSEYKMSAK</sequence>
<dbReference type="GO" id="GO:0008017">
    <property type="term" value="F:microtubule binding"/>
    <property type="evidence" value="ECO:0007669"/>
    <property type="project" value="TreeGrafter"/>
</dbReference>
<dbReference type="PANTHER" id="PTHR11805">
    <property type="entry name" value="CYSTEINE-RICH PDZ-BINDING PROTEIN"/>
    <property type="match status" value="1"/>
</dbReference>
<evidence type="ECO:0000256" key="7">
    <source>
        <dbReference type="ARBA" id="ARBA00023187"/>
    </source>
</evidence>
<dbReference type="GO" id="GO:0006397">
    <property type="term" value="P:mRNA processing"/>
    <property type="evidence" value="ECO:0007669"/>
    <property type="project" value="UniProtKB-KW"/>
</dbReference>
<dbReference type="GO" id="GO:0031122">
    <property type="term" value="P:cytoplasmic microtubule organization"/>
    <property type="evidence" value="ECO:0007669"/>
    <property type="project" value="TreeGrafter"/>
</dbReference>
<keyword evidence="10" id="KW-1185">Reference proteome</keyword>
<protein>
    <recommendedName>
        <fullName evidence="3">Cysteine-rich PDZ-binding protein</fullName>
    </recommendedName>
    <alternativeName>
        <fullName evidence="8">Cysteine-rich interactor of PDZ three</fullName>
    </alternativeName>
</protein>
<evidence type="ECO:0000313" key="9">
    <source>
        <dbReference type="EMBL" id="KAG5178659.1"/>
    </source>
</evidence>
<evidence type="ECO:0000256" key="1">
    <source>
        <dbReference type="ARBA" id="ARBA00004496"/>
    </source>
</evidence>
<dbReference type="OrthoDB" id="147332at2759"/>
<gene>
    <name evidence="9" type="ORF">JKP88DRAFT_196346</name>
</gene>
<keyword evidence="5" id="KW-0507">mRNA processing</keyword>
<accession>A0A836CAK2</accession>
<keyword evidence="7" id="KW-0508">mRNA splicing</keyword>
<keyword evidence="4" id="KW-0963">Cytoplasm</keyword>
<reference evidence="9" key="1">
    <citation type="submission" date="2021-02" db="EMBL/GenBank/DDBJ databases">
        <title>First Annotated Genome of the Yellow-green Alga Tribonema minus.</title>
        <authorList>
            <person name="Mahan K.M."/>
        </authorList>
    </citation>
    <scope>NUCLEOTIDE SEQUENCE</scope>
    <source>
        <strain evidence="9">UTEX B ZZ1240</strain>
    </source>
</reference>
<evidence type="ECO:0000256" key="4">
    <source>
        <dbReference type="ARBA" id="ARBA00022490"/>
    </source>
</evidence>
<dbReference type="GO" id="GO:0005737">
    <property type="term" value="C:cytoplasm"/>
    <property type="evidence" value="ECO:0007669"/>
    <property type="project" value="UniProtKB-SubCell"/>
</dbReference>